<sequence>MLDFQYFTKIYYRKVLKIKLLRILTARHVDVTRYILYI</sequence>
<name>A0A8S5RNQ9_9VIRU</name>
<accession>A0A8S5RNQ9</accession>
<protein>
    <submittedName>
        <fullName evidence="1">Uncharacterized protein</fullName>
    </submittedName>
</protein>
<organism evidence="1">
    <name type="scientific">virus sp. ctoYX9</name>
    <dbReference type="NCBI Taxonomy" id="2825822"/>
    <lineage>
        <taxon>Viruses</taxon>
    </lineage>
</organism>
<reference evidence="1" key="1">
    <citation type="journal article" date="2021" name="Proc. Natl. Acad. Sci. U.S.A.">
        <title>A Catalog of Tens of Thousands of Viruses from Human Metagenomes Reveals Hidden Associations with Chronic Diseases.</title>
        <authorList>
            <person name="Tisza M.J."/>
            <person name="Buck C.B."/>
        </authorList>
    </citation>
    <scope>NUCLEOTIDE SEQUENCE</scope>
    <source>
        <strain evidence="1">CtoYX9</strain>
    </source>
</reference>
<proteinExistence type="predicted"/>
<dbReference type="EMBL" id="BK059131">
    <property type="protein sequence ID" value="DAE32984.1"/>
    <property type="molecule type" value="Genomic_DNA"/>
</dbReference>
<evidence type="ECO:0000313" key="1">
    <source>
        <dbReference type="EMBL" id="DAE32984.1"/>
    </source>
</evidence>